<keyword evidence="3 6" id="KW-0479">Metal-binding</keyword>
<evidence type="ECO:0000256" key="6">
    <source>
        <dbReference type="PROSITE-ProRule" id="PRU00433"/>
    </source>
</evidence>
<evidence type="ECO:0000256" key="4">
    <source>
        <dbReference type="ARBA" id="ARBA00022982"/>
    </source>
</evidence>
<keyword evidence="1" id="KW-0813">Transport</keyword>
<dbReference type="SUPFAM" id="SSF48695">
    <property type="entry name" value="Multiheme cytochromes"/>
    <property type="match status" value="1"/>
</dbReference>
<evidence type="ECO:0000256" key="3">
    <source>
        <dbReference type="ARBA" id="ARBA00022723"/>
    </source>
</evidence>
<name>A0ABV4BKY0_9GAMM</name>
<dbReference type="EMBL" id="JBDKXB010000044">
    <property type="protein sequence ID" value="MEY6434138.1"/>
    <property type="molecule type" value="Genomic_DNA"/>
</dbReference>
<dbReference type="InterPro" id="IPR036909">
    <property type="entry name" value="Cyt_c-like_dom_sf"/>
</dbReference>
<evidence type="ECO:0000313" key="9">
    <source>
        <dbReference type="EMBL" id="MEY6434138.1"/>
    </source>
</evidence>
<dbReference type="Proteomes" id="UP001564408">
    <property type="component" value="Unassembled WGS sequence"/>
</dbReference>
<dbReference type="Pfam" id="PF13442">
    <property type="entry name" value="Cytochrome_CBB3"/>
    <property type="match status" value="1"/>
</dbReference>
<evidence type="ECO:0000313" key="10">
    <source>
        <dbReference type="Proteomes" id="UP001564408"/>
    </source>
</evidence>
<evidence type="ECO:0000256" key="7">
    <source>
        <dbReference type="SAM" id="SignalP"/>
    </source>
</evidence>
<accession>A0ABV4BKY0</accession>
<feature type="domain" description="Cytochrome c" evidence="8">
    <location>
        <begin position="25"/>
        <end position="103"/>
    </location>
</feature>
<evidence type="ECO:0000256" key="1">
    <source>
        <dbReference type="ARBA" id="ARBA00022448"/>
    </source>
</evidence>
<dbReference type="Gene3D" id="1.10.760.10">
    <property type="entry name" value="Cytochrome c-like domain"/>
    <property type="match status" value="1"/>
</dbReference>
<comment type="caution">
    <text evidence="9">The sequence shown here is derived from an EMBL/GenBank/DDBJ whole genome shotgun (WGS) entry which is preliminary data.</text>
</comment>
<evidence type="ECO:0000259" key="8">
    <source>
        <dbReference type="PROSITE" id="PS51007"/>
    </source>
</evidence>
<organism evidence="9 10">
    <name type="scientific">Thioalkalicoccus limnaeus</name>
    <dbReference type="NCBI Taxonomy" id="120681"/>
    <lineage>
        <taxon>Bacteria</taxon>
        <taxon>Pseudomonadati</taxon>
        <taxon>Pseudomonadota</taxon>
        <taxon>Gammaproteobacteria</taxon>
        <taxon>Chromatiales</taxon>
        <taxon>Chromatiaceae</taxon>
        <taxon>Thioalkalicoccus</taxon>
    </lineage>
</organism>
<dbReference type="Pfam" id="PF13435">
    <property type="entry name" value="Cytochrome_C554"/>
    <property type="match status" value="1"/>
</dbReference>
<dbReference type="SUPFAM" id="SSF46626">
    <property type="entry name" value="Cytochrome c"/>
    <property type="match status" value="1"/>
</dbReference>
<gene>
    <name evidence="9" type="ORF">ABC977_17195</name>
</gene>
<feature type="chain" id="PRO_5047105078" evidence="7">
    <location>
        <begin position="23"/>
        <end position="502"/>
    </location>
</feature>
<dbReference type="InterPro" id="IPR023155">
    <property type="entry name" value="Cyt_c-552/4"/>
</dbReference>
<dbReference type="InterPro" id="IPR050597">
    <property type="entry name" value="Cytochrome_c_Oxidase_Subunit"/>
</dbReference>
<proteinExistence type="predicted"/>
<keyword evidence="7" id="KW-0732">Signal</keyword>
<keyword evidence="5 6" id="KW-0408">Iron</keyword>
<keyword evidence="2 6" id="KW-0349">Heme</keyword>
<dbReference type="PROSITE" id="PS51007">
    <property type="entry name" value="CYTC"/>
    <property type="match status" value="1"/>
</dbReference>
<feature type="signal peptide" evidence="7">
    <location>
        <begin position="1"/>
        <end position="22"/>
    </location>
</feature>
<dbReference type="InterPro" id="IPR036280">
    <property type="entry name" value="Multihaem_cyt_sf"/>
</dbReference>
<sequence>MSRPILWMVAAPFLYWCSAAPAGTGDAAVGEDLANRYCIACHGPGGSGSGPVPPLAGMPAEALVRTMQLIRSGDRESATMGQLSATMTDQQFVDLGAYFSNLDPVVDALEAQRLHHVSARVCQWCHEDVYEQWSGSMHARSTALSDPIHELMYRQEVGDPRAENQVHQRAQTYPVCLQCHAPNAAQDGVTKLDAMAAYAEGVNCVACHRISGYKGVRREGGGLRLGLLAYETSSVLQGPKGYPFDQVRTPDSPHTGNPHIDKLDAFGQRVSASLPLEASPRILRTSELCLGCHHLRPNPQGVPLCATGDEFEASGAQVTCQSCHMPVVNGIAHHGMGGGHDNAMLARAVLLTVDLEPTLDGVRAHVVLQNKLPHKMPTGAPFRNVQIQVTALDDKGRILWQNYQQHAQKEAPEAYLFYQLADDQGQPAMPPEATQVGIDTRLDPHERRTISYDLPFRPAFVRAEMFYNLVFEGMKPRVLELTDDEELLQPRRMAFYETRYRP</sequence>
<dbReference type="RefSeq" id="WP_369668520.1">
    <property type="nucleotide sequence ID" value="NZ_JBDKXB010000044.1"/>
</dbReference>
<evidence type="ECO:0000256" key="2">
    <source>
        <dbReference type="ARBA" id="ARBA00022617"/>
    </source>
</evidence>
<reference evidence="9 10" key="1">
    <citation type="submission" date="2024-05" db="EMBL/GenBank/DDBJ databases">
        <title>Genome Sequence and Characterization of the New Strain Purple Sulfur Bacterium of Genus Thioalkalicoccus.</title>
        <authorList>
            <person name="Bryantseva I.A."/>
            <person name="Kyndt J.A."/>
            <person name="Imhoff J.F."/>
        </authorList>
    </citation>
    <scope>NUCLEOTIDE SEQUENCE [LARGE SCALE GENOMIC DNA]</scope>
    <source>
        <strain evidence="9 10">Um2</strain>
    </source>
</reference>
<dbReference type="PANTHER" id="PTHR33751">
    <property type="entry name" value="CBB3-TYPE CYTOCHROME C OXIDASE SUBUNIT FIXP"/>
    <property type="match status" value="1"/>
</dbReference>
<protein>
    <submittedName>
        <fullName evidence="9">Multiheme c-type cytochrome</fullName>
    </submittedName>
</protein>
<dbReference type="Gene3D" id="1.10.1130.10">
    <property type="entry name" value="Flavocytochrome C3, Chain A"/>
    <property type="match status" value="1"/>
</dbReference>
<dbReference type="InterPro" id="IPR009056">
    <property type="entry name" value="Cyt_c-like_dom"/>
</dbReference>
<keyword evidence="10" id="KW-1185">Reference proteome</keyword>
<evidence type="ECO:0000256" key="5">
    <source>
        <dbReference type="ARBA" id="ARBA00023004"/>
    </source>
</evidence>
<dbReference type="PANTHER" id="PTHR33751:SF9">
    <property type="entry name" value="CYTOCHROME C4"/>
    <property type="match status" value="1"/>
</dbReference>
<keyword evidence="4" id="KW-0249">Electron transport</keyword>